<dbReference type="RefSeq" id="WP_381521505.1">
    <property type="nucleotide sequence ID" value="NZ_JBHULN010000004.1"/>
</dbReference>
<keyword evidence="1" id="KW-0472">Membrane</keyword>
<accession>A0ABW5M0T2</accession>
<comment type="caution">
    <text evidence="2">The sequence shown here is derived from an EMBL/GenBank/DDBJ whole genome shotgun (WGS) entry which is preliminary data.</text>
</comment>
<sequence>MEKLNPQQVARLYDHLIQTGTSEALIRELLDHLACEVEYYMWIGLPFESALDKTLLEADAKAVGQLRKTYQHELTLTETQLEEASFDDIIFQHRNKAYGAYDLRQTYPTTLRNAIIMTLGLCMMLMALVHMISRGTWSYLSLWGAIWLVGLGAVTFVGFSWYLQHERQNQLLVR</sequence>
<keyword evidence="1" id="KW-1133">Transmembrane helix</keyword>
<dbReference type="Proteomes" id="UP001597469">
    <property type="component" value="Unassembled WGS sequence"/>
</dbReference>
<evidence type="ECO:0000313" key="2">
    <source>
        <dbReference type="EMBL" id="MFD2570648.1"/>
    </source>
</evidence>
<keyword evidence="3" id="KW-1185">Reference proteome</keyword>
<name>A0ABW5M0T2_9BACT</name>
<evidence type="ECO:0000313" key="3">
    <source>
        <dbReference type="Proteomes" id="UP001597469"/>
    </source>
</evidence>
<proteinExistence type="predicted"/>
<organism evidence="2 3">
    <name type="scientific">Spirosoma soli</name>
    <dbReference type="NCBI Taxonomy" id="1770529"/>
    <lineage>
        <taxon>Bacteria</taxon>
        <taxon>Pseudomonadati</taxon>
        <taxon>Bacteroidota</taxon>
        <taxon>Cytophagia</taxon>
        <taxon>Cytophagales</taxon>
        <taxon>Cytophagaceae</taxon>
        <taxon>Spirosoma</taxon>
    </lineage>
</organism>
<evidence type="ECO:0000256" key="1">
    <source>
        <dbReference type="SAM" id="Phobius"/>
    </source>
</evidence>
<keyword evidence="1" id="KW-0812">Transmembrane</keyword>
<gene>
    <name evidence="2" type="ORF">ACFSUS_08400</name>
</gene>
<dbReference type="EMBL" id="JBHULN010000004">
    <property type="protein sequence ID" value="MFD2570648.1"/>
    <property type="molecule type" value="Genomic_DNA"/>
</dbReference>
<protein>
    <submittedName>
        <fullName evidence="2">Uncharacterized protein</fullName>
    </submittedName>
</protein>
<feature type="transmembrane region" description="Helical" evidence="1">
    <location>
        <begin position="114"/>
        <end position="133"/>
    </location>
</feature>
<feature type="transmembrane region" description="Helical" evidence="1">
    <location>
        <begin position="139"/>
        <end position="163"/>
    </location>
</feature>
<reference evidence="3" key="1">
    <citation type="journal article" date="2019" name="Int. J. Syst. Evol. Microbiol.">
        <title>The Global Catalogue of Microorganisms (GCM) 10K type strain sequencing project: providing services to taxonomists for standard genome sequencing and annotation.</title>
        <authorList>
            <consortium name="The Broad Institute Genomics Platform"/>
            <consortium name="The Broad Institute Genome Sequencing Center for Infectious Disease"/>
            <person name="Wu L."/>
            <person name="Ma J."/>
        </authorList>
    </citation>
    <scope>NUCLEOTIDE SEQUENCE [LARGE SCALE GENOMIC DNA]</scope>
    <source>
        <strain evidence="3">KCTC 42805</strain>
    </source>
</reference>